<evidence type="ECO:0000259" key="11">
    <source>
        <dbReference type="Pfam" id="PF07715"/>
    </source>
</evidence>
<feature type="domain" description="TonB-dependent receptor-like beta-barrel" evidence="10">
    <location>
        <begin position="246"/>
        <end position="675"/>
    </location>
</feature>
<evidence type="ECO:0000256" key="7">
    <source>
        <dbReference type="ARBA" id="ARBA00023237"/>
    </source>
</evidence>
<dbReference type="GO" id="GO:0009279">
    <property type="term" value="C:cell outer membrane"/>
    <property type="evidence" value="ECO:0007669"/>
    <property type="project" value="UniProtKB-SubCell"/>
</dbReference>
<protein>
    <submittedName>
        <fullName evidence="12">TonB-dependent receptor</fullName>
    </submittedName>
</protein>
<dbReference type="eggNOG" id="COG4772">
    <property type="taxonomic scope" value="Bacteria"/>
</dbReference>
<evidence type="ECO:0000256" key="9">
    <source>
        <dbReference type="RuleBase" id="RU003357"/>
    </source>
</evidence>
<keyword evidence="6 8" id="KW-0472">Membrane</keyword>
<dbReference type="AlphaFoldDB" id="K6XMR8"/>
<name>K6XMR8_9ALTE</name>
<comment type="subcellular location">
    <subcellularLocation>
        <location evidence="1 8">Cell outer membrane</location>
        <topology evidence="1 8">Multi-pass membrane protein</topology>
    </subcellularLocation>
</comment>
<comment type="similarity">
    <text evidence="8 9">Belongs to the TonB-dependent receptor family.</text>
</comment>
<keyword evidence="5 9" id="KW-0798">TonB box</keyword>
<dbReference type="GO" id="GO:0044718">
    <property type="term" value="P:siderophore transmembrane transport"/>
    <property type="evidence" value="ECO:0007669"/>
    <property type="project" value="TreeGrafter"/>
</dbReference>
<keyword evidence="2 8" id="KW-0813">Transport</keyword>
<dbReference type="RefSeq" id="WP_008842791.1">
    <property type="nucleotide sequence ID" value="NZ_BAEN01000011.1"/>
</dbReference>
<evidence type="ECO:0000256" key="5">
    <source>
        <dbReference type="ARBA" id="ARBA00023077"/>
    </source>
</evidence>
<evidence type="ECO:0000256" key="3">
    <source>
        <dbReference type="ARBA" id="ARBA00022452"/>
    </source>
</evidence>
<dbReference type="Pfam" id="PF07715">
    <property type="entry name" value="Plug"/>
    <property type="match status" value="1"/>
</dbReference>
<keyword evidence="7 8" id="KW-0998">Cell outer membrane</keyword>
<sequence>MCKTRSQLKEMDRTQIINAEMKAKRRVVIPSMLTALSVFSSQLYSHTLENKQAVDADQAIEKVEVQGREQNLVGKAISASEGVIGEEEIATRPLFRSGELLEFVPGMVVTQHSGSGKSNQYFLRGFNLDHGTDFATSIDGMPINMRSHGHGQGYTDLNFIIPETVRSLTYRKGAYYADVGDFSGAGSAAFSTSQKLQALNLTATVGEYGYQRFVATSGIQAGEGILNFALETNFYDGPWTDIQEDVQKTNLFTKYSIDVAGGQLSLSFMGYENSWNSADQIPERAVLNGTIDEFGSLDDTLGGETSRYSVNLQWQNEHLSAAFYAIDYDLNLWSNFTYFLDDPVNGDQFEQVDDRKIYGGHLKYTQHANWNGRNVTNTWGVQARYDDIDEVGLNKSQARQRLGSIRTDAVKEGSIGIFWDNQFDWTNQFRTTIGIRGDYYHFDVESLVDENINGVDLSNNRGTQHDQNISLKASGIYTFSETLEGYISIGQGFHSNDARGTINQVDPNSGETIQAVDPVVDSLGYEVGLRANLFDSLNASIAFWSLNLDSELLFVGDAGNTEPSFRSKRHGLEFTSFYRFAENWTLDFEYAYADASFVDLPSNQDEIPGAIKHVLQMGVALAPANGWFGAARFRYFGERPLVEDGSVNADSSQLVNVNLGYQFTNNLIVKIDVMNAFDSRDHDIDYFYASRLANEPATSETEDLHYHVLEPRSVRLSLTYAF</sequence>
<dbReference type="SUPFAM" id="SSF56935">
    <property type="entry name" value="Porins"/>
    <property type="match status" value="1"/>
</dbReference>
<evidence type="ECO:0000256" key="6">
    <source>
        <dbReference type="ARBA" id="ARBA00023136"/>
    </source>
</evidence>
<keyword evidence="12" id="KW-0675">Receptor</keyword>
<gene>
    <name evidence="12" type="ORF">GLIP_0321</name>
</gene>
<evidence type="ECO:0000256" key="2">
    <source>
        <dbReference type="ARBA" id="ARBA00022448"/>
    </source>
</evidence>
<evidence type="ECO:0000256" key="4">
    <source>
        <dbReference type="ARBA" id="ARBA00022692"/>
    </source>
</evidence>
<keyword evidence="3 8" id="KW-1134">Transmembrane beta strand</keyword>
<keyword evidence="4 8" id="KW-0812">Transmembrane</keyword>
<dbReference type="InterPro" id="IPR037066">
    <property type="entry name" value="Plug_dom_sf"/>
</dbReference>
<reference evidence="12 13" key="1">
    <citation type="journal article" date="2017" name="Antonie Van Leeuwenhoek">
        <title>Rhizobium rhizosphaerae sp. nov., a novel species isolated from rice rhizosphere.</title>
        <authorList>
            <person name="Zhao J.J."/>
            <person name="Zhang J."/>
            <person name="Zhang R.J."/>
            <person name="Zhang C.W."/>
            <person name="Yin H.Q."/>
            <person name="Zhang X.X."/>
        </authorList>
    </citation>
    <scope>NUCLEOTIDE SEQUENCE [LARGE SCALE GENOMIC DNA]</scope>
    <source>
        <strain evidence="12 13">E3</strain>
    </source>
</reference>
<dbReference type="PANTHER" id="PTHR30069:SF36">
    <property type="entry name" value="BLL6948 PROTEIN"/>
    <property type="match status" value="1"/>
</dbReference>
<dbReference type="Proteomes" id="UP000006334">
    <property type="component" value="Unassembled WGS sequence"/>
</dbReference>
<comment type="caution">
    <text evidence="12">The sequence shown here is derived from an EMBL/GenBank/DDBJ whole genome shotgun (WGS) entry which is preliminary data.</text>
</comment>
<dbReference type="InterPro" id="IPR036942">
    <property type="entry name" value="Beta-barrel_TonB_sf"/>
</dbReference>
<dbReference type="EMBL" id="BAEN01000011">
    <property type="protein sequence ID" value="GAC12971.1"/>
    <property type="molecule type" value="Genomic_DNA"/>
</dbReference>
<dbReference type="GO" id="GO:0015344">
    <property type="term" value="F:siderophore uptake transmembrane transporter activity"/>
    <property type="evidence" value="ECO:0007669"/>
    <property type="project" value="TreeGrafter"/>
</dbReference>
<evidence type="ECO:0000256" key="8">
    <source>
        <dbReference type="PROSITE-ProRule" id="PRU01360"/>
    </source>
</evidence>
<feature type="domain" description="TonB-dependent receptor plug" evidence="11">
    <location>
        <begin position="77"/>
        <end position="186"/>
    </location>
</feature>
<evidence type="ECO:0000313" key="12">
    <source>
        <dbReference type="EMBL" id="GAC12971.1"/>
    </source>
</evidence>
<dbReference type="InterPro" id="IPR039426">
    <property type="entry name" value="TonB-dep_rcpt-like"/>
</dbReference>
<dbReference type="InterPro" id="IPR000531">
    <property type="entry name" value="Beta-barrel_TonB"/>
</dbReference>
<dbReference type="Gene3D" id="2.170.130.10">
    <property type="entry name" value="TonB-dependent receptor, plug domain"/>
    <property type="match status" value="1"/>
</dbReference>
<organism evidence="12 13">
    <name type="scientific">Aliiglaciecola lipolytica E3</name>
    <dbReference type="NCBI Taxonomy" id="1127673"/>
    <lineage>
        <taxon>Bacteria</taxon>
        <taxon>Pseudomonadati</taxon>
        <taxon>Pseudomonadota</taxon>
        <taxon>Gammaproteobacteria</taxon>
        <taxon>Alteromonadales</taxon>
        <taxon>Alteromonadaceae</taxon>
        <taxon>Aliiglaciecola</taxon>
    </lineage>
</organism>
<accession>K6XMR8</accession>
<evidence type="ECO:0000313" key="13">
    <source>
        <dbReference type="Proteomes" id="UP000006334"/>
    </source>
</evidence>
<dbReference type="STRING" id="1127673.GLIP_0321"/>
<dbReference type="Pfam" id="PF00593">
    <property type="entry name" value="TonB_dep_Rec_b-barrel"/>
    <property type="match status" value="1"/>
</dbReference>
<dbReference type="PANTHER" id="PTHR30069">
    <property type="entry name" value="TONB-DEPENDENT OUTER MEMBRANE RECEPTOR"/>
    <property type="match status" value="1"/>
</dbReference>
<keyword evidence="13" id="KW-1185">Reference proteome</keyword>
<evidence type="ECO:0000256" key="1">
    <source>
        <dbReference type="ARBA" id="ARBA00004571"/>
    </source>
</evidence>
<dbReference type="PROSITE" id="PS52016">
    <property type="entry name" value="TONB_DEPENDENT_REC_3"/>
    <property type="match status" value="1"/>
</dbReference>
<evidence type="ECO:0000259" key="10">
    <source>
        <dbReference type="Pfam" id="PF00593"/>
    </source>
</evidence>
<proteinExistence type="inferred from homology"/>
<dbReference type="Gene3D" id="2.40.170.20">
    <property type="entry name" value="TonB-dependent receptor, beta-barrel domain"/>
    <property type="match status" value="1"/>
</dbReference>
<dbReference type="InterPro" id="IPR012910">
    <property type="entry name" value="Plug_dom"/>
</dbReference>